<dbReference type="Pfam" id="PF13439">
    <property type="entry name" value="Glyco_transf_4"/>
    <property type="match status" value="1"/>
</dbReference>
<name>B2KEB0_ELUMP</name>
<dbReference type="SUPFAM" id="SSF53756">
    <property type="entry name" value="UDP-Glycosyltransferase/glycogen phosphorylase"/>
    <property type="match status" value="1"/>
</dbReference>
<proteinExistence type="predicted"/>
<dbReference type="EMBL" id="CP001055">
    <property type="protein sequence ID" value="ACC98856.1"/>
    <property type="molecule type" value="Genomic_DNA"/>
</dbReference>
<evidence type="ECO:0000313" key="3">
    <source>
        <dbReference type="EMBL" id="ACC98856.1"/>
    </source>
</evidence>
<dbReference type="CAZy" id="GT4">
    <property type="family name" value="Glycosyltransferase Family 4"/>
</dbReference>
<keyword evidence="3" id="KW-0808">Transferase</keyword>
<dbReference type="HOGENOM" id="CLU_009583_0_0_0"/>
<dbReference type="KEGG" id="emi:Emin_1306"/>
<evidence type="ECO:0000259" key="1">
    <source>
        <dbReference type="Pfam" id="PF00534"/>
    </source>
</evidence>
<organism evidence="3 4">
    <name type="scientific">Elusimicrobium minutum (strain Pei191)</name>
    <dbReference type="NCBI Taxonomy" id="445932"/>
    <lineage>
        <taxon>Bacteria</taxon>
        <taxon>Pseudomonadati</taxon>
        <taxon>Elusimicrobiota</taxon>
        <taxon>Elusimicrobia</taxon>
        <taxon>Elusimicrobiales</taxon>
        <taxon>Elusimicrobiaceae</taxon>
        <taxon>Elusimicrobium</taxon>
    </lineage>
</organism>
<feature type="domain" description="Glycosyltransferase subfamily 4-like N-terminal" evidence="2">
    <location>
        <begin position="17"/>
        <end position="163"/>
    </location>
</feature>
<dbReference type="InterPro" id="IPR001296">
    <property type="entry name" value="Glyco_trans_1"/>
</dbReference>
<dbReference type="GO" id="GO:0016757">
    <property type="term" value="F:glycosyltransferase activity"/>
    <property type="evidence" value="ECO:0007669"/>
    <property type="project" value="InterPro"/>
</dbReference>
<feature type="domain" description="Glycosyl transferase family 1" evidence="1">
    <location>
        <begin position="173"/>
        <end position="334"/>
    </location>
</feature>
<dbReference type="OrthoDB" id="9792269at2"/>
<protein>
    <submittedName>
        <fullName evidence="3">Glycosyl transferase</fullName>
    </submittedName>
</protein>
<dbReference type="Proteomes" id="UP000001029">
    <property type="component" value="Chromosome"/>
</dbReference>
<evidence type="ECO:0000313" key="4">
    <source>
        <dbReference type="Proteomes" id="UP000001029"/>
    </source>
</evidence>
<accession>B2KEB0</accession>
<dbReference type="CDD" id="cd03820">
    <property type="entry name" value="GT4_AmsD-like"/>
    <property type="match status" value="1"/>
</dbReference>
<dbReference type="Pfam" id="PF00534">
    <property type="entry name" value="Glycos_transf_1"/>
    <property type="match status" value="1"/>
</dbReference>
<sequence length="355" mass="39783">MYNKRMRILIVIPTLEMGGAEKTALYQAVGLKERGHDVTVLTLYNRPGFYTLPRDVKRINLNIETKKDFLSLLKNFFILRKAIKTSGAEVVISNMSAPPVTAAWTLGIKTIFAEHTYFDTQSLSFNKKLALNKADYVVFLSESDISAFKAANFKSKPVIIYNPAVKPIDMHNKKPAFFKPANNAAAAGRFDYVKGFDILIDSWAIVVKEFPDWHLSIIGEGPQKEILARQIKSLGLEQNITLCQRLENLANVYKYADLFVLSSRREGFPLALCEAMSWGTPCAAFNCPNGPDVIIKDGIDGLIIKNFTAKGLAEGIISLLKNPEKRAEFAKNAARITQKFSIEKYIDKYEALCQK</sequence>
<dbReference type="InterPro" id="IPR028098">
    <property type="entry name" value="Glyco_trans_4-like_N"/>
</dbReference>
<evidence type="ECO:0000259" key="2">
    <source>
        <dbReference type="Pfam" id="PF13439"/>
    </source>
</evidence>
<dbReference type="AlphaFoldDB" id="B2KEB0"/>
<gene>
    <name evidence="3" type="ordered locus">Emin_1306</name>
</gene>
<keyword evidence="4" id="KW-1185">Reference proteome</keyword>
<dbReference type="PANTHER" id="PTHR12526">
    <property type="entry name" value="GLYCOSYLTRANSFERASE"/>
    <property type="match status" value="1"/>
</dbReference>
<dbReference type="STRING" id="445932.Emin_1306"/>
<reference evidence="3 4" key="1">
    <citation type="journal article" date="2009" name="Appl. Environ. Microbiol.">
        <title>Genomic analysis of 'Elusimicrobium minutum,' the first cultivated representative of the phylum 'Elusimicrobia' (formerly termite group 1).</title>
        <authorList>
            <person name="Herlemann D.P.R."/>
            <person name="Geissinger O."/>
            <person name="Ikeda-Ohtsubo W."/>
            <person name="Kunin V."/>
            <person name="Sun H."/>
            <person name="Lapidus A."/>
            <person name="Hugenholtz P."/>
            <person name="Brune A."/>
        </authorList>
    </citation>
    <scope>NUCLEOTIDE SEQUENCE [LARGE SCALE GENOMIC DNA]</scope>
    <source>
        <strain evidence="3 4">Pei191</strain>
    </source>
</reference>
<dbReference type="Gene3D" id="3.40.50.2000">
    <property type="entry name" value="Glycogen Phosphorylase B"/>
    <property type="match status" value="2"/>
</dbReference>